<dbReference type="Pfam" id="PF12799">
    <property type="entry name" value="LRR_4"/>
    <property type="match status" value="1"/>
</dbReference>
<dbReference type="SMART" id="SM00367">
    <property type="entry name" value="LRR_CC"/>
    <property type="match status" value="3"/>
</dbReference>
<keyword evidence="1" id="KW-0433">Leucine-rich repeat</keyword>
<dbReference type="Gene3D" id="1.20.1280.50">
    <property type="match status" value="1"/>
</dbReference>
<organism evidence="5 6">
    <name type="scientific">Crotalaria pallida</name>
    <name type="common">Smooth rattlebox</name>
    <name type="synonym">Crotalaria striata</name>
    <dbReference type="NCBI Taxonomy" id="3830"/>
    <lineage>
        <taxon>Eukaryota</taxon>
        <taxon>Viridiplantae</taxon>
        <taxon>Streptophyta</taxon>
        <taxon>Embryophyta</taxon>
        <taxon>Tracheophyta</taxon>
        <taxon>Spermatophyta</taxon>
        <taxon>Magnoliopsida</taxon>
        <taxon>eudicotyledons</taxon>
        <taxon>Gunneridae</taxon>
        <taxon>Pentapetalae</taxon>
        <taxon>rosids</taxon>
        <taxon>fabids</taxon>
        <taxon>Fabales</taxon>
        <taxon>Fabaceae</taxon>
        <taxon>Papilionoideae</taxon>
        <taxon>50 kb inversion clade</taxon>
        <taxon>genistoids sensu lato</taxon>
        <taxon>core genistoids</taxon>
        <taxon>Crotalarieae</taxon>
        <taxon>Crotalaria</taxon>
    </lineage>
</organism>
<feature type="transmembrane region" description="Helical" evidence="3">
    <location>
        <begin position="376"/>
        <end position="395"/>
    </location>
</feature>
<dbReference type="PROSITE" id="PS50181">
    <property type="entry name" value="FBOX"/>
    <property type="match status" value="1"/>
</dbReference>
<dbReference type="Proteomes" id="UP001372338">
    <property type="component" value="Unassembled WGS sequence"/>
</dbReference>
<dbReference type="Gene3D" id="3.80.10.10">
    <property type="entry name" value="Ribonuclease Inhibitor"/>
    <property type="match status" value="1"/>
</dbReference>
<dbReference type="EMBL" id="JAYWIO010000008">
    <property type="protein sequence ID" value="KAK7247352.1"/>
    <property type="molecule type" value="Genomic_DNA"/>
</dbReference>
<keyword evidence="6" id="KW-1185">Reference proteome</keyword>
<accession>A0AAN9HTG2</accession>
<dbReference type="Pfam" id="PF13516">
    <property type="entry name" value="LRR_6"/>
    <property type="match status" value="1"/>
</dbReference>
<dbReference type="InterPro" id="IPR001611">
    <property type="entry name" value="Leu-rich_rpt"/>
</dbReference>
<keyword evidence="2" id="KW-0677">Repeat</keyword>
<dbReference type="InterPro" id="IPR025875">
    <property type="entry name" value="Leu-rich_rpt_4"/>
</dbReference>
<keyword evidence="3" id="KW-1133">Transmembrane helix</keyword>
<gene>
    <name evidence="5" type="ORF">RIF29_42233</name>
</gene>
<proteinExistence type="predicted"/>
<evidence type="ECO:0000256" key="3">
    <source>
        <dbReference type="SAM" id="Phobius"/>
    </source>
</evidence>
<feature type="transmembrane region" description="Helical" evidence="3">
    <location>
        <begin position="335"/>
        <end position="355"/>
    </location>
</feature>
<sequence length="440" mass="49638">MSSSSSTTYLSKLLSPPPETRNWLDLPHDVTATILLKLGVVDILNNAQRVCKQWRSICNDPLMWCTIDLGNAVDLHNVRLDLKMMCRHAIDRSHGNLVDISIEGFCTNNLLNYIADSASHLQRLRLVCCHGISDEGLSEVAKKLPCLEELDITLGQLSKNSLEAIGRCCPLLKSLKFNMQSYTDYEGDDGEAFAIAKTMPNLRHLQLFGNNLTDEGLLAILDGCPHLESLDLRDCFNVDLGGNLGRRCAEQIKDFLEPDDPDDDFPFDYDENHPSFYSWQSHDSFDTRYWYSPRGYYSDESYETVESDPDERNAWLLDWFWLFGMRFSSPLSGLIVIYGVSSFSLLVLSLVNVTCNCEGSQSSYINIPLGPSISRLFIEMLLCGLLYALYIPAGVELPERIVSAICGVIAMEYLVVDDESLFSFPTKLPKRLDECGFRPR</sequence>
<dbReference type="PANTHER" id="PTHR38926:SF2">
    <property type="entry name" value="F-BOX_LRR-REPEAT PROTEIN 21-RELATED"/>
    <property type="match status" value="1"/>
</dbReference>
<keyword evidence="3" id="KW-0812">Transmembrane</keyword>
<keyword evidence="3" id="KW-0472">Membrane</keyword>
<dbReference type="InterPro" id="IPR001810">
    <property type="entry name" value="F-box_dom"/>
</dbReference>
<dbReference type="InterPro" id="IPR032675">
    <property type="entry name" value="LRR_dom_sf"/>
</dbReference>
<dbReference type="SUPFAM" id="SSF52047">
    <property type="entry name" value="RNI-like"/>
    <property type="match status" value="1"/>
</dbReference>
<dbReference type="InterPro" id="IPR006553">
    <property type="entry name" value="Leu-rich_rpt_Cys-con_subtyp"/>
</dbReference>
<dbReference type="CDD" id="cd22164">
    <property type="entry name" value="F-box_AtSKIP19-like"/>
    <property type="match status" value="1"/>
</dbReference>
<evidence type="ECO:0000259" key="4">
    <source>
        <dbReference type="PROSITE" id="PS50181"/>
    </source>
</evidence>
<comment type="caution">
    <text evidence="5">The sequence shown here is derived from an EMBL/GenBank/DDBJ whole genome shotgun (WGS) entry which is preliminary data.</text>
</comment>
<evidence type="ECO:0000256" key="1">
    <source>
        <dbReference type="ARBA" id="ARBA00022614"/>
    </source>
</evidence>
<protein>
    <recommendedName>
        <fullName evidence="4">F-box domain-containing protein</fullName>
    </recommendedName>
</protein>
<dbReference type="Pfam" id="PF12937">
    <property type="entry name" value="F-box-like"/>
    <property type="match status" value="1"/>
</dbReference>
<name>A0AAN9HTG2_CROPI</name>
<feature type="domain" description="F-box" evidence="4">
    <location>
        <begin position="20"/>
        <end position="67"/>
    </location>
</feature>
<evidence type="ECO:0000256" key="2">
    <source>
        <dbReference type="ARBA" id="ARBA00022737"/>
    </source>
</evidence>
<dbReference type="PANTHER" id="PTHR38926">
    <property type="entry name" value="F-BOX DOMAIN CONTAINING PROTEIN, EXPRESSED"/>
    <property type="match status" value="1"/>
</dbReference>
<evidence type="ECO:0000313" key="5">
    <source>
        <dbReference type="EMBL" id="KAK7247352.1"/>
    </source>
</evidence>
<reference evidence="5 6" key="1">
    <citation type="submission" date="2024-01" db="EMBL/GenBank/DDBJ databases">
        <title>The genomes of 5 underutilized Papilionoideae crops provide insights into root nodulation and disease resistanc.</title>
        <authorList>
            <person name="Yuan L."/>
        </authorList>
    </citation>
    <scope>NUCLEOTIDE SEQUENCE [LARGE SCALE GENOMIC DNA]</scope>
    <source>
        <strain evidence="5">ZHUSHIDOU_FW_LH</strain>
        <tissue evidence="5">Leaf</tissue>
    </source>
</reference>
<evidence type="ECO:0000313" key="6">
    <source>
        <dbReference type="Proteomes" id="UP001372338"/>
    </source>
</evidence>
<dbReference type="AlphaFoldDB" id="A0AAN9HTG2"/>